<proteinExistence type="predicted"/>
<dbReference type="AlphaFoldDB" id="A0A0F9YU71"/>
<comment type="caution">
    <text evidence="6">The sequence shown here is derived from an EMBL/GenBank/DDBJ whole genome shotgun (WGS) entry which is preliminary data.</text>
</comment>
<dbReference type="RefSeq" id="XP_024331749.1">
    <property type="nucleotide sequence ID" value="XM_024476476.1"/>
</dbReference>
<dbReference type="Pfam" id="PF16189">
    <property type="entry name" value="Creatinase_N_2"/>
    <property type="match status" value="1"/>
</dbReference>
<dbReference type="GO" id="GO:0005737">
    <property type="term" value="C:cytoplasm"/>
    <property type="evidence" value="ECO:0007669"/>
    <property type="project" value="UniProtKB-ARBA"/>
</dbReference>
<sequence length="583" mass="68172">MDKLLKEHNLGAYLTITADEHLNEYLGVSDQRVKFLTGFTGSFGIAVTCEKNALFTDSRYFIQAKNELKNYELKKYGIDLLDEYINRNILVKRVGLNPRHYSKKYITELSDKLKKYDIEIVFILEDLVDKLFENKPKRIFNKIYSIENYTLKFFYRKNFEYLQYKGDYKKFMMFDLPDDALICGKTYTEKLEEVRKFINDDEELIITEMDTICWLFNLRGSDIKYNPLFYGYACITKKEAKIFCEAELSLKNIEIKKYNHFEDYLLNKTNKFVVSNSCNAYIDSILTNHKYTDQIRNLQTQKSKEELEGFNLAYILEGIALTKLFTWINTVYGTLTEKDIALKLEEFRSKFIGYKFPSFESIVGSGPNSAIIHYSAGDRIIKKDEIVLLDVGSNYMFGTTDTSRTLFIGNPCNKISKYYTKILKGQLRAINQTYPKKINGCIIDALTRLDLWNNNENYGHASGHGVGHFLCVHENPPTLSQNLRSIILENQIFSIEPGFYQEDEFGIRLENLVVSQKNYGDFLKLVDITYVPYQLNMIDMSLLTQEEITNINRHNTVVREKILPFIQDNTEREYLLRNTECIE</sequence>
<dbReference type="PANTHER" id="PTHR43763:SF6">
    <property type="entry name" value="XAA-PRO AMINOPEPTIDASE 1"/>
    <property type="match status" value="1"/>
</dbReference>
<keyword evidence="6" id="KW-0645">Protease</keyword>
<dbReference type="GO" id="GO:0046872">
    <property type="term" value="F:metal ion binding"/>
    <property type="evidence" value="ECO:0007669"/>
    <property type="project" value="UniProtKB-KW"/>
</dbReference>
<dbReference type="Pfam" id="PF01321">
    <property type="entry name" value="Creatinase_N"/>
    <property type="match status" value="1"/>
</dbReference>
<gene>
    <name evidence="6" type="ORF">AAJ76_800063378</name>
</gene>
<dbReference type="EMBL" id="JPQZ01000008">
    <property type="protein sequence ID" value="KKO76007.1"/>
    <property type="molecule type" value="Genomic_DNA"/>
</dbReference>
<organism evidence="6 7">
    <name type="scientific">Vairimorpha ceranae</name>
    <dbReference type="NCBI Taxonomy" id="40302"/>
    <lineage>
        <taxon>Eukaryota</taxon>
        <taxon>Fungi</taxon>
        <taxon>Fungi incertae sedis</taxon>
        <taxon>Microsporidia</taxon>
        <taxon>Nosematidae</taxon>
        <taxon>Vairimorpha</taxon>
    </lineage>
</organism>
<dbReference type="VEuPathDB" id="MicrosporidiaDB:AAJ76_800063378"/>
<keyword evidence="1" id="KW-0479">Metal-binding</keyword>
<evidence type="ECO:0000259" key="3">
    <source>
        <dbReference type="Pfam" id="PF00557"/>
    </source>
</evidence>
<dbReference type="PANTHER" id="PTHR43763">
    <property type="entry name" value="XAA-PRO AMINOPEPTIDASE 1"/>
    <property type="match status" value="1"/>
</dbReference>
<dbReference type="VEuPathDB" id="MicrosporidiaDB:G9O61_00g011900"/>
<keyword evidence="7" id="KW-1185">Reference proteome</keyword>
<dbReference type="Pfam" id="PF16188">
    <property type="entry name" value="Peptidase_M24_C"/>
    <property type="match status" value="1"/>
</dbReference>
<feature type="domain" description="Peptidase M24" evidence="3">
    <location>
        <begin position="316"/>
        <end position="514"/>
    </location>
</feature>
<dbReference type="InterPro" id="IPR000994">
    <property type="entry name" value="Pept_M24"/>
</dbReference>
<accession>A0A0F9YU71</accession>
<evidence type="ECO:0000313" key="7">
    <source>
        <dbReference type="Proteomes" id="UP000034350"/>
    </source>
</evidence>
<dbReference type="SUPFAM" id="SSF55920">
    <property type="entry name" value="Creatinase/aminopeptidase"/>
    <property type="match status" value="1"/>
</dbReference>
<dbReference type="Gene3D" id="3.40.350.10">
    <property type="entry name" value="Creatinase/prolidase N-terminal domain"/>
    <property type="match status" value="2"/>
</dbReference>
<keyword evidence="6" id="KW-0031">Aminopeptidase</keyword>
<dbReference type="OrthoDB" id="9995434at2759"/>
<dbReference type="InterPro" id="IPR000587">
    <property type="entry name" value="Creatinase_N"/>
</dbReference>
<keyword evidence="2" id="KW-0378">Hydrolase</keyword>
<dbReference type="SUPFAM" id="SSF53092">
    <property type="entry name" value="Creatinase/prolidase N-terminal domain"/>
    <property type="match status" value="1"/>
</dbReference>
<dbReference type="Gene3D" id="3.90.230.10">
    <property type="entry name" value="Creatinase/methionine aminopeptidase superfamily"/>
    <property type="match status" value="1"/>
</dbReference>
<dbReference type="GeneID" id="36321429"/>
<dbReference type="InterPro" id="IPR050422">
    <property type="entry name" value="X-Pro_aminopeptidase_P"/>
</dbReference>
<dbReference type="InterPro" id="IPR036005">
    <property type="entry name" value="Creatinase/aminopeptidase-like"/>
</dbReference>
<dbReference type="Pfam" id="PF00557">
    <property type="entry name" value="Peptidase_M24"/>
    <property type="match status" value="1"/>
</dbReference>
<dbReference type="InterPro" id="IPR032416">
    <property type="entry name" value="Peptidase_M24_C"/>
</dbReference>
<dbReference type="InterPro" id="IPR029149">
    <property type="entry name" value="Creatin/AminoP/Spt16_N"/>
</dbReference>
<dbReference type="Proteomes" id="UP000034350">
    <property type="component" value="Unassembled WGS sequence"/>
</dbReference>
<evidence type="ECO:0000256" key="1">
    <source>
        <dbReference type="ARBA" id="ARBA00022723"/>
    </source>
</evidence>
<dbReference type="VEuPathDB" id="MicrosporidiaDB:NCER_100910"/>
<evidence type="ECO:0000256" key="2">
    <source>
        <dbReference type="ARBA" id="ARBA00022801"/>
    </source>
</evidence>
<feature type="domain" description="Peptidase M24 C-terminal" evidence="5">
    <location>
        <begin position="522"/>
        <end position="581"/>
    </location>
</feature>
<protein>
    <submittedName>
        <fullName evidence="6">Xaa-pro aminopeptidase</fullName>
    </submittedName>
</protein>
<feature type="domain" description="Creatinase N-terminal" evidence="4">
    <location>
        <begin position="18"/>
        <end position="115"/>
    </location>
</feature>
<evidence type="ECO:0000259" key="5">
    <source>
        <dbReference type="Pfam" id="PF16188"/>
    </source>
</evidence>
<name>A0A0F9YU71_9MICR</name>
<evidence type="ECO:0000259" key="4">
    <source>
        <dbReference type="Pfam" id="PF01321"/>
    </source>
</evidence>
<dbReference type="GO" id="GO:0004177">
    <property type="term" value="F:aminopeptidase activity"/>
    <property type="evidence" value="ECO:0007669"/>
    <property type="project" value="UniProtKB-KW"/>
</dbReference>
<reference evidence="6 7" key="1">
    <citation type="journal article" date="2015" name="Environ. Microbiol.">
        <title>Genome analyses suggest the presence of polyploidy and recent human-driven expansions in eight global populations of the honeybee pathogen Nosema ceranae.</title>
        <authorList>
            <person name="Pelin A."/>
            <person name="Selman M."/>
            <person name="Aris-Brosou S."/>
            <person name="Farinelli L."/>
            <person name="Corradi N."/>
        </authorList>
    </citation>
    <scope>NUCLEOTIDE SEQUENCE [LARGE SCALE GENOMIC DNA]</scope>
    <source>
        <strain evidence="6 7">PA08 1199</strain>
    </source>
</reference>
<evidence type="ECO:0000313" key="6">
    <source>
        <dbReference type="EMBL" id="KKO76007.1"/>
    </source>
</evidence>